<dbReference type="GeneID" id="92939057"/>
<protein>
    <submittedName>
        <fullName evidence="2">Uncharacterized protein</fullName>
    </submittedName>
</protein>
<reference evidence="2 4" key="3">
    <citation type="submission" date="2019-04" db="EMBL/GenBank/DDBJ databases">
        <title>Genome sequencing of Clostridium botulinum Groups I-IV and Clostridium butyricum.</title>
        <authorList>
            <person name="Brunt J."/>
            <person name="Van Vliet A.H.M."/>
            <person name="Stringer S.C."/>
            <person name="Carter A.T."/>
            <person name="Peck M.W."/>
        </authorList>
    </citation>
    <scope>NUCLEOTIDE SEQUENCE [LARGE SCALE GENOMIC DNA]</scope>
    <source>
        <strain evidence="2 4">IFR 18/108</strain>
    </source>
</reference>
<evidence type="ECO:0000313" key="3">
    <source>
        <dbReference type="Proteomes" id="UP000033052"/>
    </source>
</evidence>
<sequence>MSQTLDKMEIIAYITLDKDRILGGNPLIIIAKDIEEQKRLCRDIAKAMRANISQLHCGDYIIIK</sequence>
<organism evidence="2 4">
    <name type="scientific">Clostridium sporogenes</name>
    <dbReference type="NCBI Taxonomy" id="1509"/>
    <lineage>
        <taxon>Bacteria</taxon>
        <taxon>Bacillati</taxon>
        <taxon>Bacillota</taxon>
        <taxon>Clostridia</taxon>
        <taxon>Eubacteriales</taxon>
        <taxon>Clostridiaceae</taxon>
        <taxon>Clostridium</taxon>
    </lineage>
</organism>
<proteinExistence type="predicted"/>
<dbReference type="AlphaFoldDB" id="A0A7X5P9F3"/>
<dbReference type="EMBL" id="CP009225">
    <property type="protein sequence ID" value="AKC63096.1"/>
    <property type="molecule type" value="Genomic_DNA"/>
</dbReference>
<name>A0A7X5P9F3_CLOSG</name>
<evidence type="ECO:0000313" key="1">
    <source>
        <dbReference type="EMBL" id="AKC63096.1"/>
    </source>
</evidence>
<dbReference type="Pfam" id="PF21835">
    <property type="entry name" value="YIEGIA_cap"/>
    <property type="match status" value="1"/>
</dbReference>
<dbReference type="KEGG" id="cld:CLSPO_c23760"/>
<dbReference type="RefSeq" id="WP_033060160.1">
    <property type="nucleotide sequence ID" value="NZ_CP009225.1"/>
</dbReference>
<gene>
    <name evidence="1" type="ORF">CLSPO_c23760</name>
    <name evidence="2" type="ORF">FDF70_10255</name>
</gene>
<dbReference type="Proteomes" id="UP000486601">
    <property type="component" value="Unassembled WGS sequence"/>
</dbReference>
<evidence type="ECO:0000313" key="4">
    <source>
        <dbReference type="Proteomes" id="UP000486601"/>
    </source>
</evidence>
<dbReference type="InterPro" id="IPR054055">
    <property type="entry name" value="YpzH"/>
</dbReference>
<dbReference type="Proteomes" id="UP000033052">
    <property type="component" value="Chromosome"/>
</dbReference>
<reference evidence="1" key="1">
    <citation type="submission" date="2014-08" db="EMBL/GenBank/DDBJ databases">
        <authorList>
            <person name="Kubiak A."/>
            <person name="Poehlein A."/>
            <person name="Daniel R."/>
            <person name="Minton N.P."/>
        </authorList>
    </citation>
    <scope>NUCLEOTIDE SEQUENCE</scope>
    <source>
        <strain evidence="1">NCIMB 10696</strain>
    </source>
</reference>
<dbReference type="EMBL" id="SXCS01000005">
    <property type="protein sequence ID" value="NFR61856.1"/>
    <property type="molecule type" value="Genomic_DNA"/>
</dbReference>
<evidence type="ECO:0000313" key="2">
    <source>
        <dbReference type="EMBL" id="NFR61856.1"/>
    </source>
</evidence>
<accession>A0A7X5P9F3</accession>
<reference evidence="1 3" key="2">
    <citation type="journal article" date="2015" name="PLoS ONE">
        <title>A universal mariner transposon system for forward genetic studies in the genus clostridium.</title>
        <authorList>
            <person name="Zhang Y."/>
            <person name="Grosse-Honebrink A."/>
            <person name="Minton N.P."/>
        </authorList>
    </citation>
    <scope>NUCLEOTIDE SEQUENCE [LARGE SCALE GENOMIC DNA]</scope>
    <source>
        <strain evidence="1 3">NCIMB 10696</strain>
    </source>
</reference>